<feature type="compositionally biased region" description="Basic and acidic residues" evidence="1">
    <location>
        <begin position="453"/>
        <end position="462"/>
    </location>
</feature>
<organism evidence="2 3">
    <name type="scientific">Mycolicibacterium neoaurum</name>
    <name type="common">Mycobacterium neoaurum</name>
    <dbReference type="NCBI Taxonomy" id="1795"/>
    <lineage>
        <taxon>Bacteria</taxon>
        <taxon>Bacillati</taxon>
        <taxon>Actinomycetota</taxon>
        <taxon>Actinomycetes</taxon>
        <taxon>Mycobacteriales</taxon>
        <taxon>Mycobacteriaceae</taxon>
        <taxon>Mycolicibacterium</taxon>
    </lineage>
</organism>
<feature type="region of interest" description="Disordered" evidence="1">
    <location>
        <begin position="422"/>
        <end position="464"/>
    </location>
</feature>
<dbReference type="AlphaFoldDB" id="A0AAV2WN98"/>
<gene>
    <name evidence="2" type="ORF">BN1047_03589</name>
</gene>
<reference evidence="2" key="2">
    <citation type="submission" date="2015-09" db="EMBL/GenBank/DDBJ databases">
        <title>Draft genome sequence of Mycobacterium neoaurum DSM 44074.</title>
        <authorList>
            <person name="Croce O."/>
            <person name="Robert C."/>
            <person name="Raoult D."/>
            <person name="Drancourt M."/>
        </authorList>
    </citation>
    <scope>NUCLEOTIDE SEQUENCE</scope>
    <source>
        <strain evidence="2">DSM 44074</strain>
    </source>
</reference>
<reference evidence="2" key="1">
    <citation type="submission" date="2014-05" db="EMBL/GenBank/DDBJ databases">
        <authorList>
            <person name="Urmite Genomes"/>
        </authorList>
    </citation>
    <scope>NUCLEOTIDE SEQUENCE</scope>
    <source>
        <strain evidence="2">DSM 44074</strain>
    </source>
</reference>
<evidence type="ECO:0000313" key="3">
    <source>
        <dbReference type="Proteomes" id="UP000028864"/>
    </source>
</evidence>
<dbReference type="Proteomes" id="UP000028864">
    <property type="component" value="Unassembled WGS sequence"/>
</dbReference>
<sequence>MSEAPIIDAANIAAYRGATIDAPEEFFLNSGSDQLEKIYRWARARYAAPWAVFFGVLLRVAASVPPSVQLPPVIGGRASLNLFCAFAGKSGSGKGVSDNVARAAWPDDIIELPIGSGEGIAEQFSRGKAGAAGIPVIFTASEIDKIAGIAGRAGSILLAELKAAAMGEPIGQANAKEDTTRIVVAHSYRMCLSVGAQPGHTGVLFNDTTGGTPQRFLWAPTTDPSMPDTATEPPPPLDTALPIWEPGEDGVVEVVYGPPEIKQTIVAAHIARQRGEGNALDGHILLMRCKVAALLGIMHGRVEVNQWDWDMSAEVMAVSEQTRTELVDHGTKAAIEQARREGEKRAAINEAQARYALESVKASIVRFLAVGEQAGGDLKRRLGSSTGRRKFFDEAIAELIDENAIEPVRVTGGTRYRLIHCGHGDQTGHPTNSHVKAGDRPGHGDHGGSATDPDNHQEEKAGKATLSCQKWFDQHIAERVAAGETIVESSAVYDAGRAAGYSDGSLYVAKTKRRDIPVADRRGRKGCTWSLAKVA</sequence>
<accession>A0AAV2WN98</accession>
<evidence type="ECO:0000256" key="1">
    <source>
        <dbReference type="SAM" id="MobiDB-lite"/>
    </source>
</evidence>
<dbReference type="EMBL" id="LK021339">
    <property type="protein sequence ID" value="CDQ45689.1"/>
    <property type="molecule type" value="Genomic_DNA"/>
</dbReference>
<proteinExistence type="predicted"/>
<name>A0AAV2WN98_MYCNE</name>
<dbReference type="RefSeq" id="WP_051644382.1">
    <property type="nucleotide sequence ID" value="NZ_LK021339.1"/>
</dbReference>
<protein>
    <submittedName>
        <fullName evidence="2">Uncharacterized protein</fullName>
    </submittedName>
</protein>
<evidence type="ECO:0000313" key="2">
    <source>
        <dbReference type="EMBL" id="CDQ45689.1"/>
    </source>
</evidence>
<feature type="compositionally biased region" description="Basic and acidic residues" evidence="1">
    <location>
        <begin position="436"/>
        <end position="446"/>
    </location>
</feature>